<evidence type="ECO:0000256" key="4">
    <source>
        <dbReference type="ARBA" id="ARBA00022989"/>
    </source>
</evidence>
<sequence length="314" mass="35360">MASISNQTISSFQCPITFDFDPTNITHLPASVVPTWIFFVAINTATSTLTVLINLLVIWTVLANKQLRSDRYYLLVAILLLSDILVGIVVQPLLIALGVCIIDQCTYLCELTIAYTVSASLCYGWTAVTMAIVSLERYLYIEHPMYYQTSVTSKKLVIASAASWVLVGIPKPFTRLLMNDSFWNRQLIGILTFGPCFVIILFCVTKINLTARRQIRVIVAQQQTVAEQSKIKEYKRTFTLGLIVLASVACMCPIIILKIVKAVKGNFDDDIKYISHGIYFTFLNFQSIINPIIYSLRLSPIRSGVTKRLCYDRQ</sequence>
<proteinExistence type="inferred from homology"/>
<evidence type="ECO:0000256" key="3">
    <source>
        <dbReference type="ARBA" id="ARBA00022692"/>
    </source>
</evidence>
<dbReference type="FunCoup" id="A0A6P8IBF9">
    <property type="interactions" value="479"/>
</dbReference>
<dbReference type="Proteomes" id="UP000515163">
    <property type="component" value="Unplaced"/>
</dbReference>
<dbReference type="Gene3D" id="1.20.1070.10">
    <property type="entry name" value="Rhodopsin 7-helix transmembrane proteins"/>
    <property type="match status" value="1"/>
</dbReference>
<dbReference type="Pfam" id="PF00001">
    <property type="entry name" value="7tm_1"/>
    <property type="match status" value="2"/>
</dbReference>
<dbReference type="InterPro" id="IPR000276">
    <property type="entry name" value="GPCR_Rhodpsn"/>
</dbReference>
<gene>
    <name evidence="10" type="primary">LOC116297940</name>
</gene>
<dbReference type="PRINTS" id="PR00237">
    <property type="entry name" value="GPCRRHODOPSN"/>
</dbReference>
<comment type="subcellular location">
    <subcellularLocation>
        <location evidence="1">Cell membrane</location>
        <topology evidence="1">Multi-pass membrane protein</topology>
    </subcellularLocation>
</comment>
<evidence type="ECO:0000256" key="5">
    <source>
        <dbReference type="ARBA" id="ARBA00023136"/>
    </source>
</evidence>
<evidence type="ECO:0000259" key="8">
    <source>
        <dbReference type="PROSITE" id="PS50262"/>
    </source>
</evidence>
<keyword evidence="3 6" id="KW-0812">Transmembrane</keyword>
<feature type="transmembrane region" description="Helical" evidence="7">
    <location>
        <begin position="277"/>
        <end position="298"/>
    </location>
</feature>
<evidence type="ECO:0000256" key="6">
    <source>
        <dbReference type="RuleBase" id="RU000688"/>
    </source>
</evidence>
<dbReference type="GO" id="GO:0005886">
    <property type="term" value="C:plasma membrane"/>
    <property type="evidence" value="ECO:0007669"/>
    <property type="project" value="UniProtKB-SubCell"/>
</dbReference>
<evidence type="ECO:0000256" key="2">
    <source>
        <dbReference type="ARBA" id="ARBA00022475"/>
    </source>
</evidence>
<feature type="transmembrane region" description="Helical" evidence="7">
    <location>
        <begin position="36"/>
        <end position="62"/>
    </location>
</feature>
<dbReference type="CDD" id="cd00637">
    <property type="entry name" value="7tm_classA_rhodopsin-like"/>
    <property type="match status" value="1"/>
</dbReference>
<dbReference type="OrthoDB" id="5954506at2759"/>
<feature type="transmembrane region" description="Helical" evidence="7">
    <location>
        <begin position="113"/>
        <end position="135"/>
    </location>
</feature>
<dbReference type="RefSeq" id="XP_031562125.1">
    <property type="nucleotide sequence ID" value="XM_031706265.1"/>
</dbReference>
<dbReference type="PROSITE" id="PS00237">
    <property type="entry name" value="G_PROTEIN_RECEP_F1_1"/>
    <property type="match status" value="1"/>
</dbReference>
<keyword evidence="5 7" id="KW-0472">Membrane</keyword>
<keyword evidence="6" id="KW-0675">Receptor</keyword>
<keyword evidence="6" id="KW-0297">G-protein coupled receptor</keyword>
<reference evidence="10" key="1">
    <citation type="submission" date="2025-08" db="UniProtKB">
        <authorList>
            <consortium name="RefSeq"/>
        </authorList>
    </citation>
    <scope>IDENTIFICATION</scope>
    <source>
        <tissue evidence="10">Tentacle</tissue>
    </source>
</reference>
<comment type="similarity">
    <text evidence="6">Belongs to the G-protein coupled receptor 1 family.</text>
</comment>
<keyword evidence="4 7" id="KW-1133">Transmembrane helix</keyword>
<evidence type="ECO:0000313" key="9">
    <source>
        <dbReference type="Proteomes" id="UP000515163"/>
    </source>
</evidence>
<dbReference type="KEGG" id="aten:116297940"/>
<evidence type="ECO:0000256" key="7">
    <source>
        <dbReference type="SAM" id="Phobius"/>
    </source>
</evidence>
<protein>
    <submittedName>
        <fullName evidence="10">Adenosine receptor A3-like</fullName>
    </submittedName>
</protein>
<dbReference type="PROSITE" id="PS50262">
    <property type="entry name" value="G_PROTEIN_RECEP_F1_2"/>
    <property type="match status" value="1"/>
</dbReference>
<dbReference type="SUPFAM" id="SSF81321">
    <property type="entry name" value="Family A G protein-coupled receptor-like"/>
    <property type="match status" value="1"/>
</dbReference>
<name>A0A6P8IBF9_ACTTE</name>
<keyword evidence="2" id="KW-1003">Cell membrane</keyword>
<dbReference type="AlphaFoldDB" id="A0A6P8IBF9"/>
<keyword evidence="6" id="KW-0807">Transducer</keyword>
<feature type="transmembrane region" description="Helical" evidence="7">
    <location>
        <begin position="238"/>
        <end position="257"/>
    </location>
</feature>
<dbReference type="InParanoid" id="A0A6P8IBF9"/>
<dbReference type="PANTHER" id="PTHR22750">
    <property type="entry name" value="G-PROTEIN COUPLED RECEPTOR"/>
    <property type="match status" value="1"/>
</dbReference>
<feature type="transmembrane region" description="Helical" evidence="7">
    <location>
        <begin position="186"/>
        <end position="204"/>
    </location>
</feature>
<dbReference type="GeneID" id="116297940"/>
<accession>A0A6P8IBF9</accession>
<feature type="transmembrane region" description="Helical" evidence="7">
    <location>
        <begin position="74"/>
        <end position="101"/>
    </location>
</feature>
<dbReference type="InterPro" id="IPR017452">
    <property type="entry name" value="GPCR_Rhodpsn_7TM"/>
</dbReference>
<keyword evidence="9" id="KW-1185">Reference proteome</keyword>
<dbReference type="GO" id="GO:0004930">
    <property type="term" value="F:G protein-coupled receptor activity"/>
    <property type="evidence" value="ECO:0007669"/>
    <property type="project" value="UniProtKB-KW"/>
</dbReference>
<feature type="transmembrane region" description="Helical" evidence="7">
    <location>
        <begin position="156"/>
        <end position="174"/>
    </location>
</feature>
<evidence type="ECO:0000256" key="1">
    <source>
        <dbReference type="ARBA" id="ARBA00004651"/>
    </source>
</evidence>
<evidence type="ECO:0000313" key="10">
    <source>
        <dbReference type="RefSeq" id="XP_031562125.1"/>
    </source>
</evidence>
<organism evidence="9 10">
    <name type="scientific">Actinia tenebrosa</name>
    <name type="common">Australian red waratah sea anemone</name>
    <dbReference type="NCBI Taxonomy" id="6105"/>
    <lineage>
        <taxon>Eukaryota</taxon>
        <taxon>Metazoa</taxon>
        <taxon>Cnidaria</taxon>
        <taxon>Anthozoa</taxon>
        <taxon>Hexacorallia</taxon>
        <taxon>Actiniaria</taxon>
        <taxon>Actiniidae</taxon>
        <taxon>Actinia</taxon>
    </lineage>
</organism>
<feature type="domain" description="G-protein coupled receptors family 1 profile" evidence="8">
    <location>
        <begin position="53"/>
        <end position="294"/>
    </location>
</feature>